<evidence type="ECO:0000313" key="2">
    <source>
        <dbReference type="Proteomes" id="UP000250235"/>
    </source>
</evidence>
<sequence>MRDHRPAKCDHRVCITRGWVPSCDNPWRNREQSSGRFLCVKQHQPSGHRARRKHPASAIISTTSCTGQGQRCTASVKVACTHARERGAPPHTAAAGCRTDFRSEKMRLDTIRQQLY</sequence>
<keyword evidence="2" id="KW-1185">Reference proteome</keyword>
<reference evidence="1 2" key="1">
    <citation type="journal article" date="2015" name="Proc. Natl. Acad. Sci. U.S.A.">
        <title>The resurrection genome of Boea hygrometrica: A blueprint for survival of dehydration.</title>
        <authorList>
            <person name="Xiao L."/>
            <person name="Yang G."/>
            <person name="Zhang L."/>
            <person name="Yang X."/>
            <person name="Zhao S."/>
            <person name="Ji Z."/>
            <person name="Zhou Q."/>
            <person name="Hu M."/>
            <person name="Wang Y."/>
            <person name="Chen M."/>
            <person name="Xu Y."/>
            <person name="Jin H."/>
            <person name="Xiao X."/>
            <person name="Hu G."/>
            <person name="Bao F."/>
            <person name="Hu Y."/>
            <person name="Wan P."/>
            <person name="Li L."/>
            <person name="Deng X."/>
            <person name="Kuang T."/>
            <person name="Xiang C."/>
            <person name="Zhu J.K."/>
            <person name="Oliver M.J."/>
            <person name="He Y."/>
        </authorList>
    </citation>
    <scope>NUCLEOTIDE SEQUENCE [LARGE SCALE GENOMIC DNA]</scope>
    <source>
        <strain evidence="2">cv. XS01</strain>
    </source>
</reference>
<dbReference type="EMBL" id="KV170911">
    <property type="protein sequence ID" value="KZT75960.1"/>
    <property type="molecule type" value="Genomic_DNA"/>
</dbReference>
<dbReference type="AlphaFoldDB" id="A0A2Z6ZZE2"/>
<dbReference type="Proteomes" id="UP000250235">
    <property type="component" value="Unassembled WGS sequence"/>
</dbReference>
<evidence type="ECO:0000313" key="1">
    <source>
        <dbReference type="EMBL" id="KZT75960.1"/>
    </source>
</evidence>
<gene>
    <name evidence="1" type="ORF">F511_47015</name>
</gene>
<proteinExistence type="predicted"/>
<organism evidence="1 2">
    <name type="scientific">Dorcoceras hygrometricum</name>
    <dbReference type="NCBI Taxonomy" id="472368"/>
    <lineage>
        <taxon>Eukaryota</taxon>
        <taxon>Viridiplantae</taxon>
        <taxon>Streptophyta</taxon>
        <taxon>Embryophyta</taxon>
        <taxon>Tracheophyta</taxon>
        <taxon>Spermatophyta</taxon>
        <taxon>Magnoliopsida</taxon>
        <taxon>eudicotyledons</taxon>
        <taxon>Gunneridae</taxon>
        <taxon>Pentapetalae</taxon>
        <taxon>asterids</taxon>
        <taxon>lamiids</taxon>
        <taxon>Lamiales</taxon>
        <taxon>Gesneriaceae</taxon>
        <taxon>Didymocarpoideae</taxon>
        <taxon>Trichosporeae</taxon>
        <taxon>Loxocarpinae</taxon>
        <taxon>Dorcoceras</taxon>
    </lineage>
</organism>
<protein>
    <submittedName>
        <fullName evidence="1">Uncharacterized protein</fullName>
    </submittedName>
</protein>
<name>A0A2Z6ZZE2_9LAMI</name>
<accession>A0A2Z6ZZE2</accession>